<dbReference type="Pfam" id="PF11964">
    <property type="entry name" value="SpoIIAA-like"/>
    <property type="match status" value="1"/>
</dbReference>
<dbReference type="Gene3D" id="3.40.50.10600">
    <property type="entry name" value="SpoIIaa-like domains"/>
    <property type="match status" value="1"/>
</dbReference>
<dbReference type="SUPFAM" id="SSF52091">
    <property type="entry name" value="SpoIIaa-like"/>
    <property type="match status" value="1"/>
</dbReference>
<reference evidence="1 2" key="1">
    <citation type="journal article" date="2016" name="Int. J. Syst. Evol. Microbiol.">
        <title>Pontibacter aydingkolensis sp. nov., isolated from soil of a salt lake.</title>
        <authorList>
            <person name="Osman G."/>
            <person name="Zhang T."/>
            <person name="Lou K."/>
            <person name="Gao Y."/>
            <person name="Chang W."/>
            <person name="Lin Q."/>
            <person name="Yang H.M."/>
            <person name="Huo X.D."/>
            <person name="Wang N."/>
        </authorList>
    </citation>
    <scope>NUCLEOTIDE SEQUENCE [LARGE SCALE GENOMIC DNA]</scope>
    <source>
        <strain evidence="1 2">KACC 19255</strain>
    </source>
</reference>
<sequence>MESIKVKHFYTCKYLEALSLLEVVWHGHVSASELQESLQDVATILKEKDVGYFLMDDRLSKAAKATDETWIRDFYVPLLASTSIKRFARIAYPTDIQQYIVSGIIRAIDQEHLYNFEMKTFREREEAMEWLFTTEPFKERMPYRGDCRALSLI</sequence>
<gene>
    <name evidence="1" type="ORF">K0O23_12995</name>
</gene>
<proteinExistence type="predicted"/>
<dbReference type="EMBL" id="JAHYXK010000010">
    <property type="protein sequence ID" value="MBW7467985.1"/>
    <property type="molecule type" value="Genomic_DNA"/>
</dbReference>
<evidence type="ECO:0000313" key="2">
    <source>
        <dbReference type="Proteomes" id="UP000813018"/>
    </source>
</evidence>
<name>A0ABS7CW24_9BACT</name>
<organism evidence="1 2">
    <name type="scientific">Pontibacter aydingkolensis</name>
    <dbReference type="NCBI Taxonomy" id="1911536"/>
    <lineage>
        <taxon>Bacteria</taxon>
        <taxon>Pseudomonadati</taxon>
        <taxon>Bacteroidota</taxon>
        <taxon>Cytophagia</taxon>
        <taxon>Cytophagales</taxon>
        <taxon>Hymenobacteraceae</taxon>
        <taxon>Pontibacter</taxon>
    </lineage>
</organism>
<dbReference type="InterPro" id="IPR021866">
    <property type="entry name" value="SpoIIAA-like"/>
</dbReference>
<keyword evidence="2" id="KW-1185">Reference proteome</keyword>
<protein>
    <submittedName>
        <fullName evidence="1">STAS/SEC14 domain-containing protein</fullName>
    </submittedName>
</protein>
<evidence type="ECO:0000313" key="1">
    <source>
        <dbReference type="EMBL" id="MBW7467985.1"/>
    </source>
</evidence>
<comment type="caution">
    <text evidence="1">The sequence shown here is derived from an EMBL/GenBank/DDBJ whole genome shotgun (WGS) entry which is preliminary data.</text>
</comment>
<dbReference type="Proteomes" id="UP000813018">
    <property type="component" value="Unassembled WGS sequence"/>
</dbReference>
<accession>A0ABS7CW24</accession>
<dbReference type="RefSeq" id="WP_219877859.1">
    <property type="nucleotide sequence ID" value="NZ_JAHYXK010000010.1"/>
</dbReference>
<dbReference type="InterPro" id="IPR036513">
    <property type="entry name" value="STAS_dom_sf"/>
</dbReference>
<dbReference type="InterPro" id="IPR038396">
    <property type="entry name" value="SpoIIAA-like_sf"/>
</dbReference>